<dbReference type="Proteomes" id="UP000230108">
    <property type="component" value="Unassembled WGS sequence"/>
</dbReference>
<dbReference type="AlphaFoldDB" id="A0A2M7QDL2"/>
<protein>
    <submittedName>
        <fullName evidence="2">Competence protein TfoX</fullName>
    </submittedName>
</protein>
<dbReference type="SUPFAM" id="SSF159894">
    <property type="entry name" value="YgaC/TfoX-N like"/>
    <property type="match status" value="1"/>
</dbReference>
<evidence type="ECO:0000259" key="1">
    <source>
        <dbReference type="Pfam" id="PF04993"/>
    </source>
</evidence>
<name>A0A2M7QDL2_9BACT</name>
<dbReference type="Pfam" id="PF04993">
    <property type="entry name" value="TfoX_N"/>
    <property type="match status" value="1"/>
</dbReference>
<reference evidence="3" key="1">
    <citation type="submission" date="2017-09" db="EMBL/GenBank/DDBJ databases">
        <title>Depth-based differentiation of microbial function through sediment-hosted aquifers and enrichment of novel symbionts in the deep terrestrial subsurface.</title>
        <authorList>
            <person name="Probst A.J."/>
            <person name="Ladd B."/>
            <person name="Jarett J.K."/>
            <person name="Geller-Mcgrath D.E."/>
            <person name="Sieber C.M.K."/>
            <person name="Emerson J.B."/>
            <person name="Anantharaman K."/>
            <person name="Thomas B.C."/>
            <person name="Malmstrom R."/>
            <person name="Stieglmeier M."/>
            <person name="Klingl A."/>
            <person name="Woyke T."/>
            <person name="Ryan C.M."/>
            <person name="Banfield J.F."/>
        </authorList>
    </citation>
    <scope>NUCLEOTIDE SEQUENCE [LARGE SCALE GENOMIC DNA]</scope>
</reference>
<dbReference type="Gene3D" id="3.30.1460.30">
    <property type="entry name" value="YgaC/TfoX-N like chaperone"/>
    <property type="match status" value="1"/>
</dbReference>
<gene>
    <name evidence="2" type="ORF">COY90_03210</name>
</gene>
<organism evidence="2 3">
    <name type="scientific">Candidatus Roizmanbacteria bacterium CG_4_10_14_0_8_um_filter_39_9</name>
    <dbReference type="NCBI Taxonomy" id="1974829"/>
    <lineage>
        <taxon>Bacteria</taxon>
        <taxon>Candidatus Roizmaniibacteriota</taxon>
    </lineage>
</organism>
<dbReference type="EMBL" id="PFLF01000067">
    <property type="protein sequence ID" value="PIY68953.1"/>
    <property type="molecule type" value="Genomic_DNA"/>
</dbReference>
<evidence type="ECO:0000313" key="2">
    <source>
        <dbReference type="EMBL" id="PIY68953.1"/>
    </source>
</evidence>
<feature type="domain" description="TfoX N-terminal" evidence="1">
    <location>
        <begin position="17"/>
        <end position="85"/>
    </location>
</feature>
<dbReference type="InterPro" id="IPR007076">
    <property type="entry name" value="TfoX_N"/>
</dbReference>
<sequence length="105" mass="11656">MSTSKETIHFILNKLGNTPRFSARAMFGEYALYADGKVVALVCDDLLYVKICPAGSPLEDICEKDPPYPKAKPHYVVSEEQLDNFDNLPSILIVIARSLPAKKLT</sequence>
<proteinExistence type="predicted"/>
<evidence type="ECO:0000313" key="3">
    <source>
        <dbReference type="Proteomes" id="UP000230108"/>
    </source>
</evidence>
<accession>A0A2M7QDL2</accession>
<comment type="caution">
    <text evidence="2">The sequence shown here is derived from an EMBL/GenBank/DDBJ whole genome shotgun (WGS) entry which is preliminary data.</text>
</comment>